<accession>A0AAE1D2I9</accession>
<name>A0AAE1D2I9_9GAST</name>
<keyword evidence="2" id="KW-1185">Reference proteome</keyword>
<comment type="caution">
    <text evidence="1">The sequence shown here is derived from an EMBL/GenBank/DDBJ whole genome shotgun (WGS) entry which is preliminary data.</text>
</comment>
<dbReference type="EMBL" id="JAWDGP010005692">
    <property type="protein sequence ID" value="KAK3753731.1"/>
    <property type="molecule type" value="Genomic_DNA"/>
</dbReference>
<gene>
    <name evidence="1" type="ORF">RRG08_034906</name>
</gene>
<proteinExistence type="predicted"/>
<evidence type="ECO:0000313" key="1">
    <source>
        <dbReference type="EMBL" id="KAK3753731.1"/>
    </source>
</evidence>
<dbReference type="AlphaFoldDB" id="A0AAE1D2I9"/>
<protein>
    <submittedName>
        <fullName evidence="1">Uncharacterized protein</fullName>
    </submittedName>
</protein>
<sequence length="108" mass="12776">MFISPRREHALRPARLLSFEEPELETRKTDLYDRLSRMPAEVFQITWVVIKPLTHMNFASWGHCDDKLAAVTWSNFGEVIRINGRYRMIKCEECNRLEFCLGQLSRCV</sequence>
<evidence type="ECO:0000313" key="2">
    <source>
        <dbReference type="Proteomes" id="UP001283361"/>
    </source>
</evidence>
<reference evidence="1" key="1">
    <citation type="journal article" date="2023" name="G3 (Bethesda)">
        <title>A reference genome for the long-term kleptoplast-retaining sea slug Elysia crispata morphotype clarki.</title>
        <authorList>
            <person name="Eastman K.E."/>
            <person name="Pendleton A.L."/>
            <person name="Shaikh M.A."/>
            <person name="Suttiyut T."/>
            <person name="Ogas R."/>
            <person name="Tomko P."/>
            <person name="Gavelis G."/>
            <person name="Widhalm J.R."/>
            <person name="Wisecaver J.H."/>
        </authorList>
    </citation>
    <scope>NUCLEOTIDE SEQUENCE</scope>
    <source>
        <strain evidence="1">ECLA1</strain>
    </source>
</reference>
<dbReference type="Proteomes" id="UP001283361">
    <property type="component" value="Unassembled WGS sequence"/>
</dbReference>
<organism evidence="1 2">
    <name type="scientific">Elysia crispata</name>
    <name type="common">lettuce slug</name>
    <dbReference type="NCBI Taxonomy" id="231223"/>
    <lineage>
        <taxon>Eukaryota</taxon>
        <taxon>Metazoa</taxon>
        <taxon>Spiralia</taxon>
        <taxon>Lophotrochozoa</taxon>
        <taxon>Mollusca</taxon>
        <taxon>Gastropoda</taxon>
        <taxon>Heterobranchia</taxon>
        <taxon>Euthyneura</taxon>
        <taxon>Panpulmonata</taxon>
        <taxon>Sacoglossa</taxon>
        <taxon>Placobranchoidea</taxon>
        <taxon>Plakobranchidae</taxon>
        <taxon>Elysia</taxon>
    </lineage>
</organism>